<dbReference type="GO" id="GO:0003950">
    <property type="term" value="F:NAD+ poly-ADP-ribosyltransferase activity"/>
    <property type="evidence" value="ECO:0007669"/>
    <property type="project" value="UniProtKB-UniRule"/>
</dbReference>
<protein>
    <recommendedName>
        <fullName evidence="5">Poly [ADP-ribose] polymerase</fullName>
        <shortName evidence="5">PARP</shortName>
        <ecNumber evidence="5">2.4.2.-</ecNumber>
    </recommendedName>
</protein>
<dbReference type="GO" id="GO:0008270">
    <property type="term" value="F:zinc ion binding"/>
    <property type="evidence" value="ECO:0007669"/>
    <property type="project" value="UniProtKB-KW"/>
</dbReference>
<dbReference type="PANTHER" id="PTHR45740:SF2">
    <property type="entry name" value="POLY [ADP-RIBOSE] POLYMERASE"/>
    <property type="match status" value="1"/>
</dbReference>
<keyword evidence="5" id="KW-0328">Glycosyltransferase</keyword>
<dbReference type="GO" id="GO:1990404">
    <property type="term" value="F:NAD+-protein mono-ADP-ribosyltransferase activity"/>
    <property type="evidence" value="ECO:0007669"/>
    <property type="project" value="TreeGrafter"/>
</dbReference>
<keyword evidence="5" id="KW-0808">Transferase</keyword>
<evidence type="ECO:0000313" key="8">
    <source>
        <dbReference type="EMBL" id="CAD9111447.1"/>
    </source>
</evidence>
<evidence type="ECO:0000256" key="4">
    <source>
        <dbReference type="PROSITE-ProRule" id="PRU00322"/>
    </source>
</evidence>
<dbReference type="SUPFAM" id="SSF56399">
    <property type="entry name" value="ADP-ribosylation"/>
    <property type="match status" value="1"/>
</dbReference>
<dbReference type="SMART" id="SM00547">
    <property type="entry name" value="ZnF_RBZ"/>
    <property type="match status" value="3"/>
</dbReference>
<accession>A0A7S1LRM7</accession>
<name>A0A7S1LRM7_NEODS</name>
<evidence type="ECO:0000259" key="7">
    <source>
        <dbReference type="PROSITE" id="PS51059"/>
    </source>
</evidence>
<reference evidence="8" key="1">
    <citation type="submission" date="2021-01" db="EMBL/GenBank/DDBJ databases">
        <authorList>
            <person name="Corre E."/>
            <person name="Pelletier E."/>
            <person name="Niang G."/>
            <person name="Scheremetjew M."/>
            <person name="Finn R."/>
            <person name="Kale V."/>
            <person name="Holt S."/>
            <person name="Cochrane G."/>
            <person name="Meng A."/>
            <person name="Brown T."/>
            <person name="Cohen L."/>
        </authorList>
    </citation>
    <scope>NUCLEOTIDE SEQUENCE</scope>
    <source>
        <strain evidence="8">CCAP 1951/1</strain>
    </source>
</reference>
<evidence type="ECO:0000256" key="3">
    <source>
        <dbReference type="ARBA" id="ARBA00022833"/>
    </source>
</evidence>
<keyword evidence="2 4" id="KW-0863">Zinc-finger</keyword>
<keyword evidence="5" id="KW-0520">NAD</keyword>
<proteinExistence type="predicted"/>
<evidence type="ECO:0000256" key="1">
    <source>
        <dbReference type="ARBA" id="ARBA00022723"/>
    </source>
</evidence>
<dbReference type="Gene3D" id="3.90.228.10">
    <property type="match status" value="1"/>
</dbReference>
<feature type="domain" description="RanBP2-type" evidence="6">
    <location>
        <begin position="50"/>
        <end position="82"/>
    </location>
</feature>
<dbReference type="SUPFAM" id="SSF90209">
    <property type="entry name" value="Ran binding protein zinc finger-like"/>
    <property type="match status" value="1"/>
</dbReference>
<keyword evidence="1" id="KW-0479">Metal-binding</keyword>
<feature type="domain" description="PARP catalytic" evidence="7">
    <location>
        <begin position="183"/>
        <end position="401"/>
    </location>
</feature>
<gene>
    <name evidence="8" type="ORF">NDES1114_LOCUS12412</name>
</gene>
<feature type="domain" description="RanBP2-type" evidence="6">
    <location>
        <begin position="97"/>
        <end position="126"/>
    </location>
</feature>
<dbReference type="AlphaFoldDB" id="A0A7S1LRM7"/>
<dbReference type="GO" id="GO:0005634">
    <property type="term" value="C:nucleus"/>
    <property type="evidence" value="ECO:0007669"/>
    <property type="project" value="TreeGrafter"/>
</dbReference>
<dbReference type="EMBL" id="HBGF01018798">
    <property type="protein sequence ID" value="CAD9111447.1"/>
    <property type="molecule type" value="Transcribed_RNA"/>
</dbReference>
<dbReference type="InterPro" id="IPR051712">
    <property type="entry name" value="ARTD-AVP"/>
</dbReference>
<organism evidence="8">
    <name type="scientific">Neobodo designis</name>
    <name type="common">Flagellated protozoan</name>
    <name type="synonym">Bodo designis</name>
    <dbReference type="NCBI Taxonomy" id="312471"/>
    <lineage>
        <taxon>Eukaryota</taxon>
        <taxon>Discoba</taxon>
        <taxon>Euglenozoa</taxon>
        <taxon>Kinetoplastea</taxon>
        <taxon>Metakinetoplastina</taxon>
        <taxon>Neobodonida</taxon>
        <taxon>Neobodo</taxon>
    </lineage>
</organism>
<evidence type="ECO:0000256" key="5">
    <source>
        <dbReference type="RuleBase" id="RU362114"/>
    </source>
</evidence>
<dbReference type="Gene3D" id="4.10.1060.10">
    <property type="entry name" value="Zinc finger, RanBP2-type"/>
    <property type="match status" value="3"/>
</dbReference>
<dbReference type="PROSITE" id="PS50199">
    <property type="entry name" value="ZF_RANBP2_2"/>
    <property type="match status" value="3"/>
</dbReference>
<evidence type="ECO:0000256" key="2">
    <source>
        <dbReference type="ARBA" id="ARBA00022771"/>
    </source>
</evidence>
<dbReference type="InterPro" id="IPR036443">
    <property type="entry name" value="Znf_RanBP2_sf"/>
</dbReference>
<keyword evidence="3" id="KW-0862">Zinc</keyword>
<dbReference type="PANTHER" id="PTHR45740">
    <property type="entry name" value="POLY [ADP-RIBOSE] POLYMERASE"/>
    <property type="match status" value="1"/>
</dbReference>
<evidence type="ECO:0000259" key="6">
    <source>
        <dbReference type="PROSITE" id="PS50199"/>
    </source>
</evidence>
<dbReference type="EC" id="2.4.2.-" evidence="5"/>
<dbReference type="Pfam" id="PF00644">
    <property type="entry name" value="PARP"/>
    <property type="match status" value="1"/>
</dbReference>
<feature type="domain" description="RanBP2-type" evidence="6">
    <location>
        <begin position="3"/>
        <end position="32"/>
    </location>
</feature>
<sequence length="401" mass="42284">MPRQPDWNCPKCGHLVFGSKPSCFKCGTTNPAGGSAGGAIAPPTAAPPAAAGKVPDWPCPNCNIIVFGSKPACFKCGAKNPGSAGAPVAPAVTATPKAADWTCPTCALVVFASKPACPKCQTPRPTASATAVDLSKREAELKQREFELEQRLAGAAATDLVAAVPRPAAWGSATTAQALDDVILEPVTDAAQFACFSALVTASTPDTKVPKGFKLLKVWRVKNTALWVQFGTLRQLFSAGTGKKRLPYIPKTTQHLDKRVMAGAEDASGLSGRALATLANEAFLFHGTKPDIAKIITAQGFDERVASLSGLFGGGVYFADNFAKSNAYTSADASGTRHMFVARVLLGDMTDVMSSSKMPRNARRAPDGFDTVCGLSNAHEFIVYDRRQTYPEFLMEYAMTA</sequence>
<dbReference type="PROSITE" id="PS51059">
    <property type="entry name" value="PARP_CATALYTIC"/>
    <property type="match status" value="1"/>
</dbReference>
<dbReference type="InterPro" id="IPR012317">
    <property type="entry name" value="Poly(ADP-ribose)pol_cat_dom"/>
</dbReference>
<dbReference type="InterPro" id="IPR001876">
    <property type="entry name" value="Znf_RanBP2"/>
</dbReference>